<dbReference type="EMBL" id="EF101928">
    <property type="protein sequence ID" value="ABT16986.1"/>
    <property type="molecule type" value="Genomic_DNA"/>
</dbReference>
<organism evidence="1 2">
    <name type="scientific">Chlorovirus heliozoae</name>
    <dbReference type="NCBI Taxonomy" id="322019"/>
    <lineage>
        <taxon>Viruses</taxon>
        <taxon>Varidnaviria</taxon>
        <taxon>Bamfordvirae</taxon>
        <taxon>Nucleocytoviricota</taxon>
        <taxon>Megaviricetes</taxon>
        <taxon>Algavirales</taxon>
        <taxon>Phycodnaviridae</taxon>
        <taxon>Chlorovirus</taxon>
    </lineage>
</organism>
<gene>
    <name evidence="1" type="primary">Z852L</name>
    <name evidence="1" type="ORF">ATCV1_Z852L</name>
</gene>
<evidence type="ECO:0000313" key="1">
    <source>
        <dbReference type="EMBL" id="ABT16986.1"/>
    </source>
</evidence>
<dbReference type="RefSeq" id="YP_001427333.1">
    <property type="nucleotide sequence ID" value="NC_008724.1"/>
</dbReference>
<protein>
    <submittedName>
        <fullName evidence="1">Uncharacterized protein Z852L</fullName>
    </submittedName>
</protein>
<proteinExistence type="predicted"/>
<dbReference type="Proteomes" id="UP000202420">
    <property type="component" value="Segment"/>
</dbReference>
<sequence length="320" mass="33652">MGRSGHPGKSLFLVLYDFYDLRVKLAILPPGLGRIIRDVLALVLLRLGEVVVIKTVHLAYQVVEIFPDNLEGFGAVIVELIVILVLFPHLQDLVLVSSSGVIGSLGVAVLAAVDGQCLKADDVLDLVLVIALGLEGLLRASEVGHLPCRRLGERGIWLGPALLALEAFELVRGIMGIPLLCRVLGILVAHVLIIRVVHGVDVLASALGSPVLVATVLVVRDRELALDVVASLAQGGDAFDHVVQEVLLLGVVVELHATSLRIVVLLLAVLAVVHDLLEGLLHGVTSGEAGDVLEGAGGDHGCFGAVGFGCFEGFGNFVRE</sequence>
<name>A7KAB2_9PHYC</name>
<dbReference type="GeneID" id="5470353"/>
<evidence type="ECO:0000313" key="2">
    <source>
        <dbReference type="Proteomes" id="UP000202420"/>
    </source>
</evidence>
<dbReference type="KEGG" id="vg:5470353"/>
<keyword evidence="2" id="KW-1185">Reference proteome</keyword>
<accession>A7KAB2</accession>
<reference evidence="1 2" key="1">
    <citation type="submission" date="2006-09" db="EMBL/GenBank/DDBJ databases">
        <title>Sequence and annotation of the 288-kb ATCV-1 virus that infects an endosymbiotic Chlorella strain of the heliozoon Acanthocystis turfacea.</title>
        <authorList>
            <person name="Fitzgerald L.A."/>
            <person name="Graves M.V."/>
            <person name="Li X."/>
            <person name="Pfitzner A.J.P."/>
            <person name="Hartigan J."/>
            <person name="Van Etten J.L."/>
        </authorList>
    </citation>
    <scope>NUCLEOTIDE SEQUENCE [LARGE SCALE GENOMIC DNA]</scope>
    <source>
        <strain evidence="1 2">ATCV-1</strain>
    </source>
</reference>